<evidence type="ECO:0000256" key="4">
    <source>
        <dbReference type="ARBA" id="ARBA00023242"/>
    </source>
</evidence>
<dbReference type="InterPro" id="IPR000270">
    <property type="entry name" value="PB1_dom"/>
</dbReference>
<protein>
    <recommendedName>
        <fullName evidence="5">PB1 domain-containing protein</fullName>
    </recommendedName>
</protein>
<reference evidence="7" key="2">
    <citation type="journal article" date="2017" name="J. Anim. Genet.">
        <title>Multiple reference genome sequences of hot pepper reveal the massive evolution of plant disease resistance genes by retroduplication.</title>
        <authorList>
            <person name="Kim S."/>
            <person name="Park J."/>
            <person name="Yeom S.-I."/>
            <person name="Kim Y.-M."/>
            <person name="Seo E."/>
            <person name="Kim K.-T."/>
            <person name="Kim M.-S."/>
            <person name="Lee J.M."/>
            <person name="Cheong K."/>
            <person name="Shin H.-S."/>
            <person name="Kim S.-B."/>
            <person name="Han K."/>
            <person name="Lee J."/>
            <person name="Park M."/>
            <person name="Lee H.-A."/>
            <person name="Lee H.-Y."/>
            <person name="Lee Y."/>
            <person name="Oh S."/>
            <person name="Lee J.H."/>
            <person name="Choi E."/>
            <person name="Choi E."/>
            <person name="Lee S.E."/>
            <person name="Jeon J."/>
            <person name="Kim H."/>
            <person name="Choi G."/>
            <person name="Song H."/>
            <person name="Lee J."/>
            <person name="Lee S.-C."/>
            <person name="Kwon J.-K."/>
            <person name="Lee H.-Y."/>
            <person name="Koo N."/>
            <person name="Hong Y."/>
            <person name="Kim R.W."/>
            <person name="Kang W.-H."/>
            <person name="Huh J.H."/>
            <person name="Kang B.-C."/>
            <person name="Yang T.-J."/>
            <person name="Lee Y.-H."/>
            <person name="Bennetzen J.L."/>
            <person name="Choi D."/>
        </authorList>
    </citation>
    <scope>NUCLEOTIDE SEQUENCE [LARGE SCALE GENOMIC DNA]</scope>
    <source>
        <strain evidence="7">cv. PBC81</strain>
    </source>
</reference>
<dbReference type="OrthoDB" id="1740180at2759"/>
<dbReference type="EMBL" id="MLFT02000004">
    <property type="protein sequence ID" value="PHT50529.1"/>
    <property type="molecule type" value="Genomic_DNA"/>
</dbReference>
<gene>
    <name evidence="6" type="ORF">CQW23_10276</name>
</gene>
<keyword evidence="2" id="KW-0238">DNA-binding</keyword>
<sequence>ATVFDQRYQEIVKDKFDSILHKKLSKYYSYLIQFWAPIKEVCLDSLIPTDVNNDEVGLLGPLGRVFKIGLPEINFGICSYAVIQFPMLKNAIRLGIRQYFAFPVLKLHDKHCVGLLEFAYAEPYVSYFIPGLIELYDNAGLGQMETALDVICTIHSLLFAQIWILDPNHATSINALISAGTKSYDSSSTVYGDFADASSFSYIQTGKGVVGRAFSSQGSCFCKDVTLLSLTEYPLVPTARKARLTQCFAICLKNTRADKLVYVVEYFLPPRGMVDRDVEIFLNMILSTMREPLPGVTVASGKELGQRMLVEVLNVSPCDELDSFEIGQPLPIFQSLQERGETTEIYSLLQVDLLLERPTEAAIRNGGRVDVDEAHDHIETEKDATEIMQLESHFEQENVETDYTCSARSNDKVEHSDIARCGRQSVEAESINGESNWVSRETTNIQRIDSQKNSSKQRILKDYGITHEILEEHFGMCPQDAAKSLRGFEVCIPLHWWIYSLKFPFWNSFHTVSVPTFKRICREYNISRWPHHKTRKVYPHVSQGVSLHGVEPYEGDQQCPNLSQEKGTDRSCGSLMTVKVTYRDDIFKFKLTPSSSKVKLEGIVEKQLNISLQKFSLKYQDEDDDWVTITEDADLREGMHELRLLGRTTMNY</sequence>
<dbReference type="SUPFAM" id="SSF54277">
    <property type="entry name" value="CAD &amp; PB1 domains"/>
    <property type="match status" value="1"/>
</dbReference>
<dbReference type="AlphaFoldDB" id="A0A2G2WZC7"/>
<dbReference type="PANTHER" id="PTHR32002:SF62">
    <property type="entry name" value="PROTEIN NLP6-LIKE ISOFORM X1"/>
    <property type="match status" value="1"/>
</dbReference>
<dbReference type="GO" id="GO:0003700">
    <property type="term" value="F:DNA-binding transcription factor activity"/>
    <property type="evidence" value="ECO:0007669"/>
    <property type="project" value="InterPro"/>
</dbReference>
<evidence type="ECO:0000256" key="3">
    <source>
        <dbReference type="ARBA" id="ARBA00023163"/>
    </source>
</evidence>
<dbReference type="Gene3D" id="3.10.20.90">
    <property type="entry name" value="Phosphatidylinositol 3-kinase Catalytic Subunit, Chain A, domain 1"/>
    <property type="match status" value="1"/>
</dbReference>
<accession>A0A2G2WZC7</accession>
<reference evidence="6 7" key="1">
    <citation type="journal article" date="2017" name="Genome Biol.">
        <title>New reference genome sequences of hot pepper reveal the massive evolution of plant disease-resistance genes by retroduplication.</title>
        <authorList>
            <person name="Kim S."/>
            <person name="Park J."/>
            <person name="Yeom S.I."/>
            <person name="Kim Y.M."/>
            <person name="Seo E."/>
            <person name="Kim K.T."/>
            <person name="Kim M.S."/>
            <person name="Lee J.M."/>
            <person name="Cheong K."/>
            <person name="Shin H.S."/>
            <person name="Kim S.B."/>
            <person name="Han K."/>
            <person name="Lee J."/>
            <person name="Park M."/>
            <person name="Lee H.A."/>
            <person name="Lee H.Y."/>
            <person name="Lee Y."/>
            <person name="Oh S."/>
            <person name="Lee J.H."/>
            <person name="Choi E."/>
            <person name="Choi E."/>
            <person name="Lee S.E."/>
            <person name="Jeon J."/>
            <person name="Kim H."/>
            <person name="Choi G."/>
            <person name="Song H."/>
            <person name="Lee J."/>
            <person name="Lee S.C."/>
            <person name="Kwon J.K."/>
            <person name="Lee H.Y."/>
            <person name="Koo N."/>
            <person name="Hong Y."/>
            <person name="Kim R.W."/>
            <person name="Kang W.H."/>
            <person name="Huh J.H."/>
            <person name="Kang B.C."/>
            <person name="Yang T.J."/>
            <person name="Lee Y.H."/>
            <person name="Bennetzen J.L."/>
            <person name="Choi D."/>
        </authorList>
    </citation>
    <scope>NUCLEOTIDE SEQUENCE [LARGE SCALE GENOMIC DNA]</scope>
    <source>
        <strain evidence="7">cv. PBC81</strain>
    </source>
</reference>
<dbReference type="InterPro" id="IPR003035">
    <property type="entry name" value="RWP-RK_dom"/>
</dbReference>
<evidence type="ECO:0000313" key="7">
    <source>
        <dbReference type="Proteomes" id="UP000224567"/>
    </source>
</evidence>
<keyword evidence="4" id="KW-0539">Nucleus</keyword>
<evidence type="ECO:0000256" key="1">
    <source>
        <dbReference type="ARBA" id="ARBA00023015"/>
    </source>
</evidence>
<dbReference type="Proteomes" id="UP000224567">
    <property type="component" value="Unassembled WGS sequence"/>
</dbReference>
<dbReference type="PROSITE" id="PS51745">
    <property type="entry name" value="PB1"/>
    <property type="match status" value="1"/>
</dbReference>
<proteinExistence type="predicted"/>
<dbReference type="GO" id="GO:0003677">
    <property type="term" value="F:DNA binding"/>
    <property type="evidence" value="ECO:0007669"/>
    <property type="project" value="UniProtKB-KW"/>
</dbReference>
<evidence type="ECO:0000259" key="5">
    <source>
        <dbReference type="PROSITE" id="PS51745"/>
    </source>
</evidence>
<name>A0A2G2WZC7_CAPBA</name>
<dbReference type="STRING" id="33114.A0A2G2WZC7"/>
<dbReference type="InterPro" id="IPR045012">
    <property type="entry name" value="NLP"/>
</dbReference>
<dbReference type="Pfam" id="PF00564">
    <property type="entry name" value="PB1"/>
    <property type="match status" value="1"/>
</dbReference>
<keyword evidence="3" id="KW-0804">Transcription</keyword>
<feature type="domain" description="PB1" evidence="5">
    <location>
        <begin position="575"/>
        <end position="649"/>
    </location>
</feature>
<keyword evidence="7" id="KW-1185">Reference proteome</keyword>
<dbReference type="SMART" id="SM00666">
    <property type="entry name" value="PB1"/>
    <property type="match status" value="1"/>
</dbReference>
<evidence type="ECO:0000313" key="6">
    <source>
        <dbReference type="EMBL" id="PHT50529.1"/>
    </source>
</evidence>
<dbReference type="Pfam" id="PF02042">
    <property type="entry name" value="RWP-RK"/>
    <property type="match status" value="1"/>
</dbReference>
<dbReference type="Pfam" id="PF22922">
    <property type="entry name" value="GAF_NLP"/>
    <property type="match status" value="1"/>
</dbReference>
<dbReference type="PANTHER" id="PTHR32002">
    <property type="entry name" value="PROTEIN NLP8"/>
    <property type="match status" value="1"/>
</dbReference>
<organism evidence="6 7">
    <name type="scientific">Capsicum baccatum</name>
    <name type="common">Peruvian pepper</name>
    <dbReference type="NCBI Taxonomy" id="33114"/>
    <lineage>
        <taxon>Eukaryota</taxon>
        <taxon>Viridiplantae</taxon>
        <taxon>Streptophyta</taxon>
        <taxon>Embryophyta</taxon>
        <taxon>Tracheophyta</taxon>
        <taxon>Spermatophyta</taxon>
        <taxon>Magnoliopsida</taxon>
        <taxon>eudicotyledons</taxon>
        <taxon>Gunneridae</taxon>
        <taxon>Pentapetalae</taxon>
        <taxon>asterids</taxon>
        <taxon>lamiids</taxon>
        <taxon>Solanales</taxon>
        <taxon>Solanaceae</taxon>
        <taxon>Solanoideae</taxon>
        <taxon>Capsiceae</taxon>
        <taxon>Capsicum</taxon>
    </lineage>
</organism>
<dbReference type="InterPro" id="IPR053793">
    <property type="entry name" value="PB1-like"/>
</dbReference>
<evidence type="ECO:0000256" key="2">
    <source>
        <dbReference type="ARBA" id="ARBA00023125"/>
    </source>
</evidence>
<feature type="non-terminal residue" evidence="6">
    <location>
        <position position="1"/>
    </location>
</feature>
<comment type="caution">
    <text evidence="6">The sequence shown here is derived from an EMBL/GenBank/DDBJ whole genome shotgun (WGS) entry which is preliminary data.</text>
</comment>
<dbReference type="InterPro" id="IPR055081">
    <property type="entry name" value="NLP1-9_GAF"/>
</dbReference>
<keyword evidence="1" id="KW-0805">Transcription regulation</keyword>